<reference evidence="4" key="2">
    <citation type="submission" date="2015-01" db="EMBL/GenBank/DDBJ databases">
        <title>Evolutionary Origins and Diversification of the Mycorrhizal Mutualists.</title>
        <authorList>
            <consortium name="DOE Joint Genome Institute"/>
            <consortium name="Mycorrhizal Genomics Consortium"/>
            <person name="Kohler A."/>
            <person name="Kuo A."/>
            <person name="Nagy L.G."/>
            <person name="Floudas D."/>
            <person name="Copeland A."/>
            <person name="Barry K.W."/>
            <person name="Cichocki N."/>
            <person name="Veneault-Fourrey C."/>
            <person name="LaButti K."/>
            <person name="Lindquist E.A."/>
            <person name="Lipzen A."/>
            <person name="Lundell T."/>
            <person name="Morin E."/>
            <person name="Murat C."/>
            <person name="Riley R."/>
            <person name="Ohm R."/>
            <person name="Sun H."/>
            <person name="Tunlid A."/>
            <person name="Henrissat B."/>
            <person name="Grigoriev I.V."/>
            <person name="Hibbett D.S."/>
            <person name="Martin F."/>
        </authorList>
    </citation>
    <scope>NUCLEOTIDE SEQUENCE [LARGE SCALE GENOMIC DNA]</scope>
    <source>
        <strain evidence="4">Zn</strain>
    </source>
</reference>
<evidence type="ECO:0000313" key="4">
    <source>
        <dbReference type="Proteomes" id="UP000054321"/>
    </source>
</evidence>
<evidence type="ECO:0000256" key="1">
    <source>
        <dbReference type="SAM" id="Coils"/>
    </source>
</evidence>
<evidence type="ECO:0000256" key="2">
    <source>
        <dbReference type="SAM" id="MobiDB-lite"/>
    </source>
</evidence>
<keyword evidence="4" id="KW-1185">Reference proteome</keyword>
<dbReference type="AlphaFoldDB" id="A0A0C3H4C1"/>
<dbReference type="Proteomes" id="UP000054321">
    <property type="component" value="Unassembled WGS sequence"/>
</dbReference>
<accession>A0A0C3H4C1</accession>
<gene>
    <name evidence="3" type="ORF">OIDMADRAFT_32082</name>
</gene>
<name>A0A0C3H4C1_OIDMZ</name>
<feature type="region of interest" description="Disordered" evidence="2">
    <location>
        <begin position="168"/>
        <end position="198"/>
    </location>
</feature>
<sequence length="388" mass="42375">MAKYSEPLQINELVAAAAGDTLIMEHNDPPDTPMEQDTILLDVQIQKAHSATAESVAIAPEDTQMIEQDTPLQAAQIENALIQYDGAGSSDPSSGPAEDESGAENADTIALRKAVATETAEWAQMVRQQKMARLETQKMGNREGSSSSSYDEFTPALLFCKDKAARPESTAKNGGISSPNVNEAGPAKPNATDKPQTLRHKLSSSFKRLLAENLVGKEMQASITQLHFQLNKIEELVIQHRENTFTGEDIMDAIMKLTQAVLRVERKLPDQKASPSKGNNANTTGSIKNSTKSLHANRKTDSPNKRPRFSNSSTSSSVQEPADVIVSERAARAQGVPKFATHREACQSVKIEELEEENENLLARIKHLEKQVNDRSSSVRGHSRIASR</sequence>
<feature type="region of interest" description="Disordered" evidence="2">
    <location>
        <begin position="266"/>
        <end position="322"/>
    </location>
</feature>
<dbReference type="InParanoid" id="A0A0C3H4C1"/>
<protein>
    <submittedName>
        <fullName evidence="3">Uncharacterized protein</fullName>
    </submittedName>
</protein>
<feature type="coiled-coil region" evidence="1">
    <location>
        <begin position="344"/>
        <end position="371"/>
    </location>
</feature>
<feature type="region of interest" description="Disordered" evidence="2">
    <location>
        <begin position="85"/>
        <end position="105"/>
    </location>
</feature>
<feature type="compositionally biased region" description="Polar residues" evidence="2">
    <location>
        <begin position="170"/>
        <end position="181"/>
    </location>
</feature>
<dbReference type="HOGENOM" id="CLU_711929_0_0_1"/>
<feature type="compositionally biased region" description="Polar residues" evidence="2">
    <location>
        <begin position="273"/>
        <end position="294"/>
    </location>
</feature>
<feature type="compositionally biased region" description="Low complexity" evidence="2">
    <location>
        <begin position="85"/>
        <end position="96"/>
    </location>
</feature>
<reference evidence="3 4" key="1">
    <citation type="submission" date="2014-04" db="EMBL/GenBank/DDBJ databases">
        <authorList>
            <consortium name="DOE Joint Genome Institute"/>
            <person name="Kuo A."/>
            <person name="Martino E."/>
            <person name="Perotto S."/>
            <person name="Kohler A."/>
            <person name="Nagy L.G."/>
            <person name="Floudas D."/>
            <person name="Copeland A."/>
            <person name="Barry K.W."/>
            <person name="Cichocki N."/>
            <person name="Veneault-Fourrey C."/>
            <person name="LaButti K."/>
            <person name="Lindquist E.A."/>
            <person name="Lipzen A."/>
            <person name="Lundell T."/>
            <person name="Morin E."/>
            <person name="Murat C."/>
            <person name="Sun H."/>
            <person name="Tunlid A."/>
            <person name="Henrissat B."/>
            <person name="Grigoriev I.V."/>
            <person name="Hibbett D.S."/>
            <person name="Martin F."/>
            <person name="Nordberg H.P."/>
            <person name="Cantor M.N."/>
            <person name="Hua S.X."/>
        </authorList>
    </citation>
    <scope>NUCLEOTIDE SEQUENCE [LARGE SCALE GENOMIC DNA]</scope>
    <source>
        <strain evidence="3 4">Zn</strain>
    </source>
</reference>
<evidence type="ECO:0000313" key="3">
    <source>
        <dbReference type="EMBL" id="KIM98184.1"/>
    </source>
</evidence>
<dbReference type="EMBL" id="KN832881">
    <property type="protein sequence ID" value="KIM98184.1"/>
    <property type="molecule type" value="Genomic_DNA"/>
</dbReference>
<keyword evidence="1" id="KW-0175">Coiled coil</keyword>
<organism evidence="3 4">
    <name type="scientific">Oidiodendron maius (strain Zn)</name>
    <dbReference type="NCBI Taxonomy" id="913774"/>
    <lineage>
        <taxon>Eukaryota</taxon>
        <taxon>Fungi</taxon>
        <taxon>Dikarya</taxon>
        <taxon>Ascomycota</taxon>
        <taxon>Pezizomycotina</taxon>
        <taxon>Leotiomycetes</taxon>
        <taxon>Leotiomycetes incertae sedis</taxon>
        <taxon>Myxotrichaceae</taxon>
        <taxon>Oidiodendron</taxon>
    </lineage>
</organism>
<proteinExistence type="predicted"/>